<evidence type="ECO:0000256" key="6">
    <source>
        <dbReference type="ARBA" id="ARBA00022801"/>
    </source>
</evidence>
<dbReference type="PROSITE" id="PS00137">
    <property type="entry name" value="SUBTILASE_HIS"/>
    <property type="match status" value="1"/>
</dbReference>
<evidence type="ECO:0000256" key="13">
    <source>
        <dbReference type="SAM" id="SignalP"/>
    </source>
</evidence>
<dbReference type="InterPro" id="IPR015500">
    <property type="entry name" value="Peptidase_S8_subtilisin-rel"/>
</dbReference>
<keyword evidence="4 10" id="KW-0645">Protease</keyword>
<dbReference type="PANTHER" id="PTHR43806:SF11">
    <property type="entry name" value="CEREVISIN-RELATED"/>
    <property type="match status" value="1"/>
</dbReference>
<dbReference type="NCBIfam" id="TIGR03921">
    <property type="entry name" value="T7SS_mycosin"/>
    <property type="match status" value="1"/>
</dbReference>
<dbReference type="InterPro" id="IPR023834">
    <property type="entry name" value="T7SS_pept_S8A_mycosin"/>
</dbReference>
<evidence type="ECO:0000256" key="2">
    <source>
        <dbReference type="ARBA" id="ARBA00011073"/>
    </source>
</evidence>
<feature type="active site" description="Charge relay system" evidence="10">
    <location>
        <position position="73"/>
    </location>
</feature>
<organism evidence="15 16">
    <name type="scientific">Amycolatopsis endophytica</name>
    <dbReference type="NCBI Taxonomy" id="860233"/>
    <lineage>
        <taxon>Bacteria</taxon>
        <taxon>Bacillati</taxon>
        <taxon>Actinomycetota</taxon>
        <taxon>Actinomycetes</taxon>
        <taxon>Pseudonocardiales</taxon>
        <taxon>Pseudonocardiaceae</taxon>
        <taxon>Amycolatopsis</taxon>
    </lineage>
</organism>
<keyword evidence="9 12" id="KW-0472">Membrane</keyword>
<evidence type="ECO:0000259" key="14">
    <source>
        <dbReference type="Pfam" id="PF00082"/>
    </source>
</evidence>
<comment type="subcellular location">
    <subcellularLocation>
        <location evidence="1">Cell membrane</location>
        <topology evidence="1">Single-pass membrane protein</topology>
    </subcellularLocation>
</comment>
<keyword evidence="6 10" id="KW-0378">Hydrolase</keyword>
<feature type="transmembrane region" description="Helical" evidence="12">
    <location>
        <begin position="366"/>
        <end position="386"/>
    </location>
</feature>
<dbReference type="GO" id="GO:0006508">
    <property type="term" value="P:proteolysis"/>
    <property type="evidence" value="ECO:0007669"/>
    <property type="project" value="UniProtKB-KW"/>
</dbReference>
<comment type="caution">
    <text evidence="15">The sequence shown here is derived from an EMBL/GenBank/DDBJ whole genome shotgun (WGS) entry which is preliminary data.</text>
</comment>
<accession>A0A853B3Z5</accession>
<dbReference type="Proteomes" id="UP000549616">
    <property type="component" value="Unassembled WGS sequence"/>
</dbReference>
<feature type="signal peptide" evidence="13">
    <location>
        <begin position="1"/>
        <end position="26"/>
    </location>
</feature>
<dbReference type="Pfam" id="PF00082">
    <property type="entry name" value="Peptidase_S8"/>
    <property type="match status" value="1"/>
</dbReference>
<dbReference type="PROSITE" id="PS51892">
    <property type="entry name" value="SUBTILASE"/>
    <property type="match status" value="1"/>
</dbReference>
<dbReference type="PROSITE" id="PS00136">
    <property type="entry name" value="SUBTILASE_ASP"/>
    <property type="match status" value="1"/>
</dbReference>
<dbReference type="InterPro" id="IPR023828">
    <property type="entry name" value="Peptidase_S8_Ser-AS"/>
</dbReference>
<dbReference type="InterPro" id="IPR036852">
    <property type="entry name" value="Peptidase_S8/S53_dom_sf"/>
</dbReference>
<evidence type="ECO:0000256" key="8">
    <source>
        <dbReference type="ARBA" id="ARBA00022989"/>
    </source>
</evidence>
<keyword evidence="5 12" id="KW-0812">Transmembrane</keyword>
<evidence type="ECO:0000256" key="4">
    <source>
        <dbReference type="ARBA" id="ARBA00022670"/>
    </source>
</evidence>
<dbReference type="InterPro" id="IPR000209">
    <property type="entry name" value="Peptidase_S8/S53_dom"/>
</dbReference>
<gene>
    <name evidence="15" type="ORF">HNR02_003171</name>
</gene>
<dbReference type="InterPro" id="IPR023827">
    <property type="entry name" value="Peptidase_S8_Asp-AS"/>
</dbReference>
<feature type="active site" description="Charge relay system" evidence="10">
    <location>
        <position position="272"/>
    </location>
</feature>
<dbReference type="PROSITE" id="PS00138">
    <property type="entry name" value="SUBTILASE_SER"/>
    <property type="match status" value="1"/>
</dbReference>
<proteinExistence type="inferred from homology"/>
<evidence type="ECO:0000256" key="1">
    <source>
        <dbReference type="ARBA" id="ARBA00004162"/>
    </source>
</evidence>
<keyword evidence="3" id="KW-1003">Cell membrane</keyword>
<dbReference type="SUPFAM" id="SSF52743">
    <property type="entry name" value="Subtilisin-like"/>
    <property type="match status" value="1"/>
</dbReference>
<dbReference type="InterPro" id="IPR050131">
    <property type="entry name" value="Peptidase_S8_subtilisin-like"/>
</dbReference>
<evidence type="ECO:0000256" key="11">
    <source>
        <dbReference type="RuleBase" id="RU003355"/>
    </source>
</evidence>
<dbReference type="PANTHER" id="PTHR43806">
    <property type="entry name" value="PEPTIDASE S8"/>
    <property type="match status" value="1"/>
</dbReference>
<evidence type="ECO:0000256" key="3">
    <source>
        <dbReference type="ARBA" id="ARBA00022475"/>
    </source>
</evidence>
<comment type="similarity">
    <text evidence="2 10 11">Belongs to the peptidase S8 family.</text>
</comment>
<dbReference type="AlphaFoldDB" id="A0A853B3Z5"/>
<dbReference type="GO" id="GO:0004252">
    <property type="term" value="F:serine-type endopeptidase activity"/>
    <property type="evidence" value="ECO:0007669"/>
    <property type="project" value="UniProtKB-UniRule"/>
</dbReference>
<dbReference type="RefSeq" id="WP_179773939.1">
    <property type="nucleotide sequence ID" value="NZ_JACCFK010000001.1"/>
</dbReference>
<evidence type="ECO:0000256" key="10">
    <source>
        <dbReference type="PROSITE-ProRule" id="PRU01240"/>
    </source>
</evidence>
<dbReference type="InterPro" id="IPR022398">
    <property type="entry name" value="Peptidase_S8_His-AS"/>
</dbReference>
<evidence type="ECO:0000256" key="7">
    <source>
        <dbReference type="ARBA" id="ARBA00022825"/>
    </source>
</evidence>
<evidence type="ECO:0000256" key="5">
    <source>
        <dbReference type="ARBA" id="ARBA00022692"/>
    </source>
</evidence>
<name>A0A853B3Z5_9PSEU</name>
<evidence type="ECO:0000313" key="16">
    <source>
        <dbReference type="Proteomes" id="UP000549616"/>
    </source>
</evidence>
<dbReference type="GO" id="GO:0005886">
    <property type="term" value="C:plasma membrane"/>
    <property type="evidence" value="ECO:0007669"/>
    <property type="project" value="UniProtKB-SubCell"/>
</dbReference>
<sequence>MNGAPKLVTAVAIAAAVVVCPGVATAAPPPGACGNPAPASPAVTELPWAQKTLDARSVHEHATGAGVVVAVVDSGVDADHPQLAGKVLRGQDFFLVGDLPGGFDCVSHGTGVASIIAARPVSGIGFAGLAPDATILPVRVSESDSTDGAAEGIDPEALARGIWFAADHGAEVINLSVAGELDNPFVRDAIRHAVDLDVVVVAAVGNGQEGTAPGPVTYPAGYDGVIGVGAVDMTGTRLDSSQIGPQVDVVAPGGGVLCAARAGGHQYRDGTSFAAPFVSATAALVRSAWPGMSAREVTQRILATTTPAPGDKAAYGTGMVNPYRALTDGLVSAAPAALPAVRHPVPDAEQVRVSAWWAESVSDARLFAVLTVAVAVLGAGAAVVLIRGRRSRWQPRRAVVPPAAPARDELPEEMFLVPPPPADR</sequence>
<dbReference type="EMBL" id="JACCFK010000001">
    <property type="protein sequence ID" value="NYI89848.1"/>
    <property type="molecule type" value="Genomic_DNA"/>
</dbReference>
<dbReference type="PRINTS" id="PR00723">
    <property type="entry name" value="SUBTILISIN"/>
</dbReference>
<keyword evidence="13" id="KW-0732">Signal</keyword>
<dbReference type="Gene3D" id="3.40.50.200">
    <property type="entry name" value="Peptidase S8/S53 domain"/>
    <property type="match status" value="1"/>
</dbReference>
<protein>
    <submittedName>
        <fullName evidence="15">Type VII secretion-associated serine protease mycosin</fullName>
    </submittedName>
</protein>
<keyword evidence="16" id="KW-1185">Reference proteome</keyword>
<feature type="domain" description="Peptidase S8/S53" evidence="14">
    <location>
        <begin position="64"/>
        <end position="318"/>
    </location>
</feature>
<keyword evidence="7 10" id="KW-0720">Serine protease</keyword>
<feature type="active site" description="Charge relay system" evidence="10">
    <location>
        <position position="108"/>
    </location>
</feature>
<evidence type="ECO:0000313" key="15">
    <source>
        <dbReference type="EMBL" id="NYI89848.1"/>
    </source>
</evidence>
<evidence type="ECO:0000256" key="9">
    <source>
        <dbReference type="ARBA" id="ARBA00023136"/>
    </source>
</evidence>
<feature type="chain" id="PRO_5032801335" evidence="13">
    <location>
        <begin position="27"/>
        <end position="424"/>
    </location>
</feature>
<reference evidence="15 16" key="1">
    <citation type="submission" date="2020-07" db="EMBL/GenBank/DDBJ databases">
        <title>Sequencing the genomes of 1000 actinobacteria strains.</title>
        <authorList>
            <person name="Klenk H.-P."/>
        </authorList>
    </citation>
    <scope>NUCLEOTIDE SEQUENCE [LARGE SCALE GENOMIC DNA]</scope>
    <source>
        <strain evidence="15 16">DSM 104006</strain>
    </source>
</reference>
<evidence type="ECO:0000256" key="12">
    <source>
        <dbReference type="SAM" id="Phobius"/>
    </source>
</evidence>
<keyword evidence="8 12" id="KW-1133">Transmembrane helix</keyword>